<protein>
    <submittedName>
        <fullName evidence="3">Aerotolerance protein</fullName>
    </submittedName>
</protein>
<evidence type="ECO:0000256" key="2">
    <source>
        <dbReference type="SAM" id="MobiDB-lite"/>
    </source>
</evidence>
<dbReference type="Gene3D" id="1.25.40.10">
    <property type="entry name" value="Tetratricopeptide repeat domain"/>
    <property type="match status" value="1"/>
</dbReference>
<feature type="region of interest" description="Disordered" evidence="2">
    <location>
        <begin position="149"/>
        <end position="284"/>
    </location>
</feature>
<keyword evidence="1" id="KW-0802">TPR repeat</keyword>
<dbReference type="InterPro" id="IPR011990">
    <property type="entry name" value="TPR-like_helical_dom_sf"/>
</dbReference>
<feature type="compositionally biased region" description="Acidic residues" evidence="2">
    <location>
        <begin position="150"/>
        <end position="179"/>
    </location>
</feature>
<organism evidence="3 4">
    <name type="scientific">Pontibacter ruber</name>
    <dbReference type="NCBI Taxonomy" id="1343895"/>
    <lineage>
        <taxon>Bacteria</taxon>
        <taxon>Pseudomonadati</taxon>
        <taxon>Bacteroidota</taxon>
        <taxon>Cytophagia</taxon>
        <taxon>Cytophagales</taxon>
        <taxon>Hymenobacteraceae</taxon>
        <taxon>Pontibacter</taxon>
    </lineage>
</organism>
<feature type="repeat" description="TPR" evidence="1">
    <location>
        <begin position="95"/>
        <end position="128"/>
    </location>
</feature>
<feature type="compositionally biased region" description="Basic and acidic residues" evidence="2">
    <location>
        <begin position="267"/>
        <end position="284"/>
    </location>
</feature>
<keyword evidence="4" id="KW-1185">Reference proteome</keyword>
<dbReference type="PROSITE" id="PS50005">
    <property type="entry name" value="TPR"/>
    <property type="match status" value="1"/>
</dbReference>
<evidence type="ECO:0000313" key="3">
    <source>
        <dbReference type="EMBL" id="MFD2247286.1"/>
    </source>
</evidence>
<feature type="compositionally biased region" description="Polar residues" evidence="2">
    <location>
        <begin position="244"/>
        <end position="260"/>
    </location>
</feature>
<dbReference type="Proteomes" id="UP001597374">
    <property type="component" value="Unassembled WGS sequence"/>
</dbReference>
<comment type="caution">
    <text evidence="3">The sequence shown here is derived from an EMBL/GenBank/DDBJ whole genome shotgun (WGS) entry which is preliminary data.</text>
</comment>
<accession>A0ABW5CXY1</accession>
<feature type="compositionally biased region" description="Basic and acidic residues" evidence="2">
    <location>
        <begin position="223"/>
        <end position="232"/>
    </location>
</feature>
<dbReference type="SUPFAM" id="SSF48452">
    <property type="entry name" value="TPR-like"/>
    <property type="match status" value="1"/>
</dbReference>
<dbReference type="RefSeq" id="WP_250430220.1">
    <property type="nucleotide sequence ID" value="NZ_JALPRR010000003.1"/>
</dbReference>
<reference evidence="4" key="1">
    <citation type="journal article" date="2019" name="Int. J. Syst. Evol. Microbiol.">
        <title>The Global Catalogue of Microorganisms (GCM) 10K type strain sequencing project: providing services to taxonomists for standard genome sequencing and annotation.</title>
        <authorList>
            <consortium name="The Broad Institute Genomics Platform"/>
            <consortium name="The Broad Institute Genome Sequencing Center for Infectious Disease"/>
            <person name="Wu L."/>
            <person name="Ma J."/>
        </authorList>
    </citation>
    <scope>NUCLEOTIDE SEQUENCE [LARGE SCALE GENOMIC DNA]</scope>
    <source>
        <strain evidence="4">CGMCC 4.1782</strain>
    </source>
</reference>
<feature type="compositionally biased region" description="Basic and acidic residues" evidence="2">
    <location>
        <begin position="207"/>
        <end position="216"/>
    </location>
</feature>
<evidence type="ECO:0000313" key="4">
    <source>
        <dbReference type="Proteomes" id="UP001597374"/>
    </source>
</evidence>
<name>A0ABW5CXY1_9BACT</name>
<dbReference type="InterPro" id="IPR019734">
    <property type="entry name" value="TPR_rpt"/>
</dbReference>
<feature type="compositionally biased region" description="Basic and acidic residues" evidence="2">
    <location>
        <begin position="180"/>
        <end position="191"/>
    </location>
</feature>
<evidence type="ECO:0000256" key="1">
    <source>
        <dbReference type="PROSITE-ProRule" id="PRU00339"/>
    </source>
</evidence>
<proteinExistence type="predicted"/>
<gene>
    <name evidence="3" type="ORF">ACFSKP_13540</name>
</gene>
<sequence length="322" mass="36451">MKPLFFVIFLISLVTGGLQTITKINEYAKEAAQAYGQEDYTTAMHAYEYLLNDLDVEDDQLRLNLAHTYFRAGLLQKAQQQYAALTDHPSSRMRAMALLQMGNIAAEGKKYKQALALFRNALVAEPGNETARYNYELLKKYLDQHPELDKEPEDEQAMDEMGQQEENNDQPPPAEEDLEPQPKKKPDNNGDREEEIEKPEQADSGELENKGGDNKDGSTPGKQNKEGQKDQEQQSGKEQGDQEGLNTNNNFDPGQQQRTGSAEEAGDQDKRAQTRGSRLKEVKISQEKANMLLDAMRNAELQYIQQLPKKAKYKPDPSKPDW</sequence>
<dbReference type="EMBL" id="JBHUIM010000002">
    <property type="protein sequence ID" value="MFD2247286.1"/>
    <property type="molecule type" value="Genomic_DNA"/>
</dbReference>